<organism evidence="1">
    <name type="scientific">marine sediment metagenome</name>
    <dbReference type="NCBI Taxonomy" id="412755"/>
    <lineage>
        <taxon>unclassified sequences</taxon>
        <taxon>metagenomes</taxon>
        <taxon>ecological metagenomes</taxon>
    </lineage>
</organism>
<reference evidence="1" key="1">
    <citation type="journal article" date="2015" name="Nature">
        <title>Complex archaea that bridge the gap between prokaryotes and eukaryotes.</title>
        <authorList>
            <person name="Spang A."/>
            <person name="Saw J.H."/>
            <person name="Jorgensen S.L."/>
            <person name="Zaremba-Niedzwiedzka K."/>
            <person name="Martijn J."/>
            <person name="Lind A.E."/>
            <person name="van Eijk R."/>
            <person name="Schleper C."/>
            <person name="Guy L."/>
            <person name="Ettema T.J."/>
        </authorList>
    </citation>
    <scope>NUCLEOTIDE SEQUENCE</scope>
</reference>
<dbReference type="EMBL" id="LAZR01053756">
    <property type="protein sequence ID" value="KKK80049.1"/>
    <property type="molecule type" value="Genomic_DNA"/>
</dbReference>
<sequence length="145" mass="16789">MDTTETYIKMRIEAIPDIGKGIDCPHHRLTLIVRRGYMGGRIYSVETDDVGNWYVRYSNGEGKILDCQLERQDQLQEMVGDFQTCLRFIANCSIINQGITYKEGGAEYTTHDIRFTSMGQLWLAFAMSQLYQKRWDGTDWTKEGI</sequence>
<accession>A0A0F9ANK9</accession>
<name>A0A0F9ANK9_9ZZZZ</name>
<protein>
    <submittedName>
        <fullName evidence="1">Uncharacterized protein</fullName>
    </submittedName>
</protein>
<gene>
    <name evidence="1" type="ORF">LCGC14_2827370</name>
</gene>
<proteinExistence type="predicted"/>
<evidence type="ECO:0000313" key="1">
    <source>
        <dbReference type="EMBL" id="KKK80049.1"/>
    </source>
</evidence>
<comment type="caution">
    <text evidence="1">The sequence shown here is derived from an EMBL/GenBank/DDBJ whole genome shotgun (WGS) entry which is preliminary data.</text>
</comment>
<dbReference type="AlphaFoldDB" id="A0A0F9ANK9"/>